<gene>
    <name evidence="1" type="ORF">AQPE_4759</name>
</gene>
<proteinExistence type="predicted"/>
<protein>
    <submittedName>
        <fullName evidence="1">Transposase and inactivated derivatives, IS5 family</fullName>
    </submittedName>
</protein>
<name>A0A5K7SGF3_9BACT</name>
<accession>A0A5K7SGF3</accession>
<dbReference type="Proteomes" id="UP001193389">
    <property type="component" value="Chromosome"/>
</dbReference>
<organism evidence="1 2">
    <name type="scientific">Aquipluma nitroreducens</name>
    <dbReference type="NCBI Taxonomy" id="2010828"/>
    <lineage>
        <taxon>Bacteria</taxon>
        <taxon>Pseudomonadati</taxon>
        <taxon>Bacteroidota</taxon>
        <taxon>Bacteroidia</taxon>
        <taxon>Marinilabiliales</taxon>
        <taxon>Prolixibacteraceae</taxon>
        <taxon>Aquipluma</taxon>
    </lineage>
</organism>
<sequence>MDYLSDESIVSKWVENPYYQYFSGETHFQWTMPCDPSDLVHFRNRIGSGRQLNQSSHMPNMIIAWQGTS</sequence>
<dbReference type="PANTHER" id="PTHR33803:SF3">
    <property type="entry name" value="BLL1974 PROTEIN"/>
    <property type="match status" value="1"/>
</dbReference>
<dbReference type="KEGG" id="anf:AQPE_4759"/>
<dbReference type="EMBL" id="AP018694">
    <property type="protein sequence ID" value="BBE20565.1"/>
    <property type="molecule type" value="Genomic_DNA"/>
</dbReference>
<dbReference type="PANTHER" id="PTHR33803">
    <property type="entry name" value="IS1478 TRANSPOSASE"/>
    <property type="match status" value="1"/>
</dbReference>
<evidence type="ECO:0000313" key="1">
    <source>
        <dbReference type="EMBL" id="BBE20565.1"/>
    </source>
</evidence>
<keyword evidence="2" id="KW-1185">Reference proteome</keyword>
<dbReference type="AlphaFoldDB" id="A0A5K7SGF3"/>
<evidence type="ECO:0000313" key="2">
    <source>
        <dbReference type="Proteomes" id="UP001193389"/>
    </source>
</evidence>
<reference evidence="1" key="1">
    <citation type="journal article" date="2020" name="Int. J. Syst. Evol. Microbiol.">
        <title>Aquipluma nitroreducens gen. nov. sp. nov., a novel facultatively anaerobic bacterium isolated from a freshwater lake.</title>
        <authorList>
            <person name="Watanabe M."/>
            <person name="Kojima H."/>
            <person name="Fukui M."/>
        </authorList>
    </citation>
    <scope>NUCLEOTIDE SEQUENCE</scope>
    <source>
        <strain evidence="1">MeG22</strain>
    </source>
</reference>